<dbReference type="EMBL" id="LVYU01000102">
    <property type="protein sequence ID" value="KZA99593.1"/>
    <property type="molecule type" value="Genomic_DNA"/>
</dbReference>
<dbReference type="GO" id="GO:0003677">
    <property type="term" value="F:DNA binding"/>
    <property type="evidence" value="ECO:0007669"/>
    <property type="project" value="InterPro"/>
</dbReference>
<dbReference type="InterPro" id="IPR011979">
    <property type="entry name" value="Antitox_Xre"/>
</dbReference>
<organism evidence="3">
    <name type="scientific">Rhizobium leguminosarum</name>
    <dbReference type="NCBI Taxonomy" id="384"/>
    <lineage>
        <taxon>Bacteria</taxon>
        <taxon>Pseudomonadati</taxon>
        <taxon>Pseudomonadota</taxon>
        <taxon>Alphaproteobacteria</taxon>
        <taxon>Hyphomicrobiales</taxon>
        <taxon>Rhizobiaceae</taxon>
        <taxon>Rhizobium/Agrobacterium group</taxon>
        <taxon>Rhizobium</taxon>
    </lineage>
</organism>
<dbReference type="InterPro" id="IPR046847">
    <property type="entry name" value="Xre-like_HTH"/>
</dbReference>
<accession>A0A154IG66</accession>
<dbReference type="InterPro" id="IPR024467">
    <property type="entry name" value="Xre/MbcA/ParS-like_toxin-bd"/>
</dbReference>
<name>A0A154IG66_RHILE</name>
<feature type="domain" description="Antitoxin Xre-like helix-turn-helix" evidence="2">
    <location>
        <begin position="39"/>
        <end position="103"/>
    </location>
</feature>
<sequence>MAVAAKAASSAAGGGELQKIEALLGGSRILSRSLTNALDAHELLLHGLPAAALDHLVGTLVVLGKNESLEKAVGMSLRTWQRRKDTPSKPLSQEQSGRAWKFAEILAKATDIFGSQAEAEQWLERPAVGLEQRRPIDLLGTPAGVELVEDHLDRLEYGVYA</sequence>
<proteinExistence type="predicted"/>
<evidence type="ECO:0000259" key="1">
    <source>
        <dbReference type="Pfam" id="PF09722"/>
    </source>
</evidence>
<dbReference type="RefSeq" id="WP_062943019.1">
    <property type="nucleotide sequence ID" value="NZ_CP171845.1"/>
</dbReference>
<comment type="caution">
    <text evidence="3">The sequence shown here is derived from an EMBL/GenBank/DDBJ whole genome shotgun (WGS) entry which is preliminary data.</text>
</comment>
<evidence type="ECO:0000313" key="3">
    <source>
        <dbReference type="EMBL" id="KZA99593.1"/>
    </source>
</evidence>
<dbReference type="Pfam" id="PF09722">
    <property type="entry name" value="Xre_MbcA_ParS_C"/>
    <property type="match status" value="1"/>
</dbReference>
<protein>
    <submittedName>
        <fullName evidence="3">Antitoxin</fullName>
    </submittedName>
</protein>
<feature type="domain" description="Antitoxin Xre/MbcA/ParS-like toxin-binding" evidence="1">
    <location>
        <begin position="109"/>
        <end position="158"/>
    </location>
</feature>
<evidence type="ECO:0000259" key="2">
    <source>
        <dbReference type="Pfam" id="PF20432"/>
    </source>
</evidence>
<dbReference type="NCBIfam" id="TIGR02293">
    <property type="entry name" value="TAS_TIGR02293"/>
    <property type="match status" value="1"/>
</dbReference>
<dbReference type="Pfam" id="PF20432">
    <property type="entry name" value="Xre-like-HTH"/>
    <property type="match status" value="1"/>
</dbReference>
<reference evidence="3" key="1">
    <citation type="submission" date="2016-03" db="EMBL/GenBank/DDBJ databases">
        <title>Microsymbionts genomes from the relict species Vavilovia formosa.</title>
        <authorList>
            <person name="Chirak E."/>
            <person name="Kimeklis A."/>
            <person name="Kopat V."/>
            <person name="Andronov E."/>
        </authorList>
    </citation>
    <scope>NUCLEOTIDE SEQUENCE [LARGE SCALE GENOMIC DNA]</scope>
    <source>
        <strain evidence="3">Vaf12</strain>
    </source>
</reference>
<dbReference type="AlphaFoldDB" id="A0A154IG66"/>
<gene>
    <name evidence="3" type="ORF">A4A59_22850</name>
</gene>